<feature type="compositionally biased region" description="Basic and acidic residues" evidence="11">
    <location>
        <begin position="392"/>
        <end position="405"/>
    </location>
</feature>
<evidence type="ECO:0000256" key="10">
    <source>
        <dbReference type="SAM" id="Coils"/>
    </source>
</evidence>
<evidence type="ECO:0000256" key="7">
    <source>
        <dbReference type="ARBA" id="ARBA00040683"/>
    </source>
</evidence>
<name>A0A401SWJ6_CHIPU</name>
<dbReference type="Proteomes" id="UP000287033">
    <property type="component" value="Unassembled WGS sequence"/>
</dbReference>
<sequence length="553" mass="63532">MEGGSSVQASYVFRGIEYIVTMMVTGDVLEVEVEDRLTSEQWRGEFEAVYIEDVTHKTGNFKQFSIFCNMLESAITKSSESVTLDLLTYADLELLRNRKAGVSMRHAPPPKSGALNVKRYLILIYSVEFDRIHYPLPLPYVGKPDPATLQKIIRSLKEELATVKSKHGKDFRDTELRRLRAEFEKLLQEKQELEVMILQLQEQMKLSSTASVAKEVKILKKIIQSLEEELMKEKTKNQRAANKRNQEYRQVLDELEDVKASERKLKVRMKNLTTELNLYKRGRLTPVGPSPQNRSNLNLSSGHRSQTRTDSAGRVRQDGQSALRERSKQWSGSQERERSTSRERSGRWSSFRERERSSSRDSQQRNRSRTPRLSPSPAGTRQARFDPTAYVHNKEQKQKETEQRNLRRIYRGMNLLTGEERGRSKSKNCSREGSASKVQTSGHSRGRSSSAEFHRSRFSSASSLSDFEDSRGHAKSRLQRSRKPKRPLGLASWSSPNLPQRKPKAKKRLASTPTKQNKVSDKENYLDSCDLSEIDARLNALQEYMEKLGARTE</sequence>
<comment type="subcellular location">
    <subcellularLocation>
        <location evidence="1">Cytoplasm</location>
        <location evidence="1">Cytoskeleton</location>
        <location evidence="1">Cilium basal body</location>
    </subcellularLocation>
</comment>
<organism evidence="12 13">
    <name type="scientific">Chiloscyllium punctatum</name>
    <name type="common">Brownbanded bambooshark</name>
    <name type="synonym">Hemiscyllium punctatum</name>
    <dbReference type="NCBI Taxonomy" id="137246"/>
    <lineage>
        <taxon>Eukaryota</taxon>
        <taxon>Metazoa</taxon>
        <taxon>Chordata</taxon>
        <taxon>Craniata</taxon>
        <taxon>Vertebrata</taxon>
        <taxon>Chondrichthyes</taxon>
        <taxon>Elasmobranchii</taxon>
        <taxon>Galeomorphii</taxon>
        <taxon>Galeoidea</taxon>
        <taxon>Orectolobiformes</taxon>
        <taxon>Hemiscylliidae</taxon>
        <taxon>Chiloscyllium</taxon>
    </lineage>
</organism>
<keyword evidence="13" id="KW-1185">Reference proteome</keyword>
<dbReference type="OrthoDB" id="568137at2759"/>
<dbReference type="PANTHER" id="PTHR22691:SF1">
    <property type="entry name" value="CENTROSOMAL PROTEIN CCDC61"/>
    <property type="match status" value="1"/>
</dbReference>
<keyword evidence="4" id="KW-0206">Cytoskeleton</keyword>
<evidence type="ECO:0000256" key="9">
    <source>
        <dbReference type="ARBA" id="ARBA00042326"/>
    </source>
</evidence>
<dbReference type="AlphaFoldDB" id="A0A401SWJ6"/>
<evidence type="ECO:0000256" key="11">
    <source>
        <dbReference type="SAM" id="MobiDB-lite"/>
    </source>
</evidence>
<dbReference type="InterPro" id="IPR049733">
    <property type="entry name" value="CCDC61_N"/>
</dbReference>
<evidence type="ECO:0000256" key="6">
    <source>
        <dbReference type="ARBA" id="ARBA00038217"/>
    </source>
</evidence>
<comment type="similarity">
    <text evidence="6">Belongs to the CCDC61 family.</text>
</comment>
<dbReference type="STRING" id="137246.A0A401SWJ6"/>
<feature type="compositionally biased region" description="Polar residues" evidence="11">
    <location>
        <begin position="431"/>
        <end position="443"/>
    </location>
</feature>
<gene>
    <name evidence="12" type="ORF">chiPu_0013255</name>
</gene>
<dbReference type="OMA" id="PMKEYSS"/>
<keyword evidence="5" id="KW-0966">Cell projection</keyword>
<evidence type="ECO:0000256" key="2">
    <source>
        <dbReference type="ARBA" id="ARBA00022490"/>
    </source>
</evidence>
<evidence type="ECO:0000313" key="12">
    <source>
        <dbReference type="EMBL" id="GCC34779.1"/>
    </source>
</evidence>
<dbReference type="EMBL" id="BEZZ01000631">
    <property type="protein sequence ID" value="GCC34779.1"/>
    <property type="molecule type" value="Genomic_DNA"/>
</dbReference>
<dbReference type="PANTHER" id="PTHR22691">
    <property type="entry name" value="YEAST SPT2-RELATED"/>
    <property type="match status" value="1"/>
</dbReference>
<evidence type="ECO:0000256" key="1">
    <source>
        <dbReference type="ARBA" id="ARBA00004120"/>
    </source>
</evidence>
<accession>A0A401SWJ6</accession>
<evidence type="ECO:0000256" key="3">
    <source>
        <dbReference type="ARBA" id="ARBA00023054"/>
    </source>
</evidence>
<reference evidence="12 13" key="1">
    <citation type="journal article" date="2018" name="Nat. Ecol. Evol.">
        <title>Shark genomes provide insights into elasmobranch evolution and the origin of vertebrates.</title>
        <authorList>
            <person name="Hara Y"/>
            <person name="Yamaguchi K"/>
            <person name="Onimaru K"/>
            <person name="Kadota M"/>
            <person name="Koyanagi M"/>
            <person name="Keeley SD"/>
            <person name="Tatsumi K"/>
            <person name="Tanaka K"/>
            <person name="Motone F"/>
            <person name="Kageyama Y"/>
            <person name="Nozu R"/>
            <person name="Adachi N"/>
            <person name="Nishimura O"/>
            <person name="Nakagawa R"/>
            <person name="Tanegashima C"/>
            <person name="Kiyatake I"/>
            <person name="Matsumoto R"/>
            <person name="Murakumo K"/>
            <person name="Nishida K"/>
            <person name="Terakita A"/>
            <person name="Kuratani S"/>
            <person name="Sato K"/>
            <person name="Hyodo S Kuraku.S."/>
        </authorList>
    </citation>
    <scope>NUCLEOTIDE SEQUENCE [LARGE SCALE GENOMIC DNA]</scope>
</reference>
<feature type="compositionally biased region" description="Basic and acidic residues" evidence="11">
    <location>
        <begin position="311"/>
        <end position="364"/>
    </location>
</feature>
<feature type="compositionally biased region" description="Basic residues" evidence="11">
    <location>
        <begin position="473"/>
        <end position="486"/>
    </location>
</feature>
<evidence type="ECO:0000313" key="13">
    <source>
        <dbReference type="Proteomes" id="UP000287033"/>
    </source>
</evidence>
<feature type="compositionally biased region" description="Polar residues" evidence="11">
    <location>
        <begin position="290"/>
        <end position="310"/>
    </location>
</feature>
<evidence type="ECO:0000256" key="8">
    <source>
        <dbReference type="ARBA" id="ARBA00041518"/>
    </source>
</evidence>
<feature type="region of interest" description="Disordered" evidence="11">
    <location>
        <begin position="280"/>
        <end position="521"/>
    </location>
</feature>
<keyword evidence="2" id="KW-0963">Cytoplasm</keyword>
<evidence type="ECO:0000256" key="5">
    <source>
        <dbReference type="ARBA" id="ARBA00023273"/>
    </source>
</evidence>
<comment type="caution">
    <text evidence="12">The sequence shown here is derived from an EMBL/GenBank/DDBJ whole genome shotgun (WGS) entry which is preliminary data.</text>
</comment>
<keyword evidence="3 10" id="KW-0175">Coiled coil</keyword>
<feature type="coiled-coil region" evidence="10">
    <location>
        <begin position="176"/>
        <end position="275"/>
    </location>
</feature>
<dbReference type="GO" id="GO:0036064">
    <property type="term" value="C:ciliary basal body"/>
    <property type="evidence" value="ECO:0007669"/>
    <property type="project" value="TreeGrafter"/>
</dbReference>
<proteinExistence type="inferred from homology"/>
<protein>
    <recommendedName>
        <fullName evidence="7">Centrosomal protein CCDC61</fullName>
    </recommendedName>
    <alternativeName>
        <fullName evidence="8">Coiled-coil domain-containing protein 61</fullName>
    </alternativeName>
    <alternativeName>
        <fullName evidence="9">VFL3 homolog</fullName>
    </alternativeName>
</protein>
<evidence type="ECO:0000256" key="4">
    <source>
        <dbReference type="ARBA" id="ARBA00023212"/>
    </source>
</evidence>
<dbReference type="CDD" id="cd22284">
    <property type="entry name" value="HD_CCDC61_N"/>
    <property type="match status" value="1"/>
</dbReference>